<dbReference type="InterPro" id="IPR050392">
    <property type="entry name" value="Collagen/C1q_domain"/>
</dbReference>
<dbReference type="GeneTree" id="ENSGT00940000159828"/>
<evidence type="ECO:0000256" key="9">
    <source>
        <dbReference type="ARBA" id="ARBA00023180"/>
    </source>
</evidence>
<dbReference type="Gene3D" id="2.60.120.40">
    <property type="match status" value="1"/>
</dbReference>
<evidence type="ECO:0000256" key="10">
    <source>
        <dbReference type="ARBA" id="ARBA00059451"/>
    </source>
</evidence>
<organism evidence="16 17">
    <name type="scientific">Oncorhynchus kisutch</name>
    <name type="common">Coho salmon</name>
    <name type="synonym">Salmo kisutch</name>
    <dbReference type="NCBI Taxonomy" id="8019"/>
    <lineage>
        <taxon>Eukaryota</taxon>
        <taxon>Metazoa</taxon>
        <taxon>Chordata</taxon>
        <taxon>Craniata</taxon>
        <taxon>Vertebrata</taxon>
        <taxon>Euteleostomi</taxon>
        <taxon>Actinopterygii</taxon>
        <taxon>Neopterygii</taxon>
        <taxon>Teleostei</taxon>
        <taxon>Protacanthopterygii</taxon>
        <taxon>Salmoniformes</taxon>
        <taxon>Salmonidae</taxon>
        <taxon>Salmoninae</taxon>
        <taxon>Oncorhynchus</taxon>
    </lineage>
</organism>
<dbReference type="AlphaFoldDB" id="A0A8C7FWW8"/>
<dbReference type="Ensembl" id="ENSOKIT00005036426.1">
    <property type="protein sequence ID" value="ENSOKIP00005034523.1"/>
    <property type="gene ID" value="ENSOKIG00005014752.1"/>
</dbReference>
<keyword evidence="9" id="KW-0325">Glycoprotein</keyword>
<dbReference type="PROSITE" id="PS50871">
    <property type="entry name" value="C1Q"/>
    <property type="match status" value="1"/>
</dbReference>
<dbReference type="PANTHER" id="PTHR15427">
    <property type="entry name" value="EMILIN ELASTIN MICROFIBRIL INTERFACE-LOCATED PROTEIN ELASTIN MICROFIBRIL INTERFACER"/>
    <property type="match status" value="1"/>
</dbReference>
<accession>A0A8C7FWW8</accession>
<dbReference type="FunFam" id="2.60.120.40:FF:000001">
    <property type="entry name" value="Complement C1q B chain"/>
    <property type="match status" value="1"/>
</dbReference>
<evidence type="ECO:0000313" key="16">
    <source>
        <dbReference type="Ensembl" id="ENSOKIP00005034523.1"/>
    </source>
</evidence>
<comment type="function">
    <text evidence="10">Collagen-like protein, which provides an organic scaffold for otoliths onto the sensory epithelium of the inner ear. Acts as a scaffold for biomineralization by sequestering calcium.</text>
</comment>
<evidence type="ECO:0000256" key="3">
    <source>
        <dbReference type="ARBA" id="ARBA00022530"/>
    </source>
</evidence>
<reference evidence="16" key="1">
    <citation type="submission" date="2025-08" db="UniProtKB">
        <authorList>
            <consortium name="Ensembl"/>
        </authorList>
    </citation>
    <scope>IDENTIFICATION</scope>
</reference>
<gene>
    <name evidence="16" type="primary">ADIPOQ</name>
    <name evidence="16" type="synonym">adipoqa</name>
</gene>
<dbReference type="GO" id="GO:0046872">
    <property type="term" value="F:metal ion binding"/>
    <property type="evidence" value="ECO:0007669"/>
    <property type="project" value="UniProtKB-KW"/>
</dbReference>
<evidence type="ECO:0000256" key="14">
    <source>
        <dbReference type="SAM" id="MobiDB-lite"/>
    </source>
</evidence>
<comment type="subcellular location">
    <subcellularLocation>
        <location evidence="1">Secreted</location>
        <location evidence="1">Extracellular space</location>
        <location evidence="1">Extracellular matrix</location>
    </subcellularLocation>
</comment>
<comment type="subunit">
    <text evidence="12">Homooligomer; disulfide-linked; probably forms homotrimers. Interacts with otomp.</text>
</comment>
<keyword evidence="6" id="KW-0106">Calcium</keyword>
<keyword evidence="4" id="KW-0479">Metal-binding</keyword>
<dbReference type="Pfam" id="PF00386">
    <property type="entry name" value="C1q"/>
    <property type="match status" value="1"/>
</dbReference>
<dbReference type="PRINTS" id="PR00007">
    <property type="entry name" value="COMPLEMNTC1Q"/>
</dbReference>
<evidence type="ECO:0000256" key="7">
    <source>
        <dbReference type="ARBA" id="ARBA00023119"/>
    </source>
</evidence>
<comment type="similarity">
    <text evidence="11">Belongs to the OTOL1 family.</text>
</comment>
<dbReference type="InterPro" id="IPR001073">
    <property type="entry name" value="C1q_dom"/>
</dbReference>
<reference evidence="16" key="2">
    <citation type="submission" date="2025-09" db="UniProtKB">
        <authorList>
            <consortium name="Ensembl"/>
        </authorList>
    </citation>
    <scope>IDENTIFICATION</scope>
</reference>
<evidence type="ECO:0000256" key="1">
    <source>
        <dbReference type="ARBA" id="ARBA00004498"/>
    </source>
</evidence>
<feature type="region of interest" description="Disordered" evidence="14">
    <location>
        <begin position="69"/>
        <end position="146"/>
    </location>
</feature>
<evidence type="ECO:0000259" key="15">
    <source>
        <dbReference type="PROSITE" id="PS50871"/>
    </source>
</evidence>
<evidence type="ECO:0000256" key="6">
    <source>
        <dbReference type="ARBA" id="ARBA00022837"/>
    </source>
</evidence>
<name>A0A8C7FWW8_ONCKI</name>
<dbReference type="SMART" id="SM00110">
    <property type="entry name" value="C1Q"/>
    <property type="match status" value="1"/>
</dbReference>
<dbReference type="GO" id="GO:0005581">
    <property type="term" value="C:collagen trimer"/>
    <property type="evidence" value="ECO:0007669"/>
    <property type="project" value="UniProtKB-KW"/>
</dbReference>
<evidence type="ECO:0000256" key="11">
    <source>
        <dbReference type="ARBA" id="ARBA00061290"/>
    </source>
</evidence>
<evidence type="ECO:0000313" key="17">
    <source>
        <dbReference type="Proteomes" id="UP000694557"/>
    </source>
</evidence>
<dbReference type="Pfam" id="PF01391">
    <property type="entry name" value="Collagen"/>
    <property type="match status" value="1"/>
</dbReference>
<feature type="compositionally biased region" description="Basic and acidic residues" evidence="14">
    <location>
        <begin position="101"/>
        <end position="113"/>
    </location>
</feature>
<dbReference type="Proteomes" id="UP000694557">
    <property type="component" value="Unassembled WGS sequence"/>
</dbReference>
<keyword evidence="2" id="KW-0964">Secreted</keyword>
<evidence type="ECO:0000256" key="12">
    <source>
        <dbReference type="ARBA" id="ARBA00063507"/>
    </source>
</evidence>
<dbReference type="InterPro" id="IPR008160">
    <property type="entry name" value="Collagen"/>
</dbReference>
<evidence type="ECO:0000256" key="8">
    <source>
        <dbReference type="ARBA" id="ARBA00023157"/>
    </source>
</evidence>
<evidence type="ECO:0000256" key="5">
    <source>
        <dbReference type="ARBA" id="ARBA00022729"/>
    </source>
</evidence>
<keyword evidence="3" id="KW-0272">Extracellular matrix</keyword>
<keyword evidence="8" id="KW-1015">Disulfide bond</keyword>
<dbReference type="SUPFAM" id="SSF49842">
    <property type="entry name" value="TNF-like"/>
    <property type="match status" value="1"/>
</dbReference>
<evidence type="ECO:0000256" key="2">
    <source>
        <dbReference type="ARBA" id="ARBA00022525"/>
    </source>
</evidence>
<evidence type="ECO:0000256" key="13">
    <source>
        <dbReference type="ARBA" id="ARBA00073997"/>
    </source>
</evidence>
<keyword evidence="5" id="KW-0732">Signal</keyword>
<dbReference type="PANTHER" id="PTHR15427:SF20">
    <property type="entry name" value="ADIPONECTIN"/>
    <property type="match status" value="1"/>
</dbReference>
<sequence length="296" mass="32349">MSFGEYDFVTSRSHTQSEINIGAQFTQAHTCSDTQGRDRFVSLSSTLSPLRLFSDSLLRAVSEVTDQRSGHHEGYGSEVGVQEGCGHWMGGVPGTPGLDGQDGRDGREGRQGETGDTGLPEVGEVGEDGFQGRRGFPGAPGLQGQRGESSFLYRSAFSVGLTTPTTTTDTPLHFTKIFYNEQHHYDDISGKFRCFIPGVYYFTFHLTVQGQGCKVGLYRNGRVMSLTLDQFLTSDLDQSSGGAVLNLSSGDQVWLQVYGAEQEEVGIYADINNDSTFTGFLIQPRLPSSPLDNRRR</sequence>
<keyword evidence="17" id="KW-1185">Reference proteome</keyword>
<feature type="domain" description="C1q" evidence="15">
    <location>
        <begin position="150"/>
        <end position="288"/>
    </location>
</feature>
<proteinExistence type="inferred from homology"/>
<protein>
    <recommendedName>
        <fullName evidence="13">Otolin-1</fullName>
    </recommendedName>
</protein>
<keyword evidence="7" id="KW-0176">Collagen</keyword>
<evidence type="ECO:0000256" key="4">
    <source>
        <dbReference type="ARBA" id="ARBA00022723"/>
    </source>
</evidence>
<dbReference type="InterPro" id="IPR008983">
    <property type="entry name" value="Tumour_necrosis_fac-like_dom"/>
</dbReference>